<name>A0A371Q5I9_STRIH</name>
<dbReference type="OrthoDB" id="7595944at2"/>
<dbReference type="AlphaFoldDB" id="A0A371Q5I9"/>
<protein>
    <submittedName>
        <fullName evidence="1">Uncharacterized protein</fullName>
    </submittedName>
</protein>
<organism evidence="1 2">
    <name type="scientific">Streptomyces inhibens</name>
    <dbReference type="NCBI Taxonomy" id="2293571"/>
    <lineage>
        <taxon>Bacteria</taxon>
        <taxon>Bacillati</taxon>
        <taxon>Actinomycetota</taxon>
        <taxon>Actinomycetes</taxon>
        <taxon>Kitasatosporales</taxon>
        <taxon>Streptomycetaceae</taxon>
        <taxon>Streptomyces</taxon>
    </lineage>
</organism>
<proteinExistence type="predicted"/>
<sequence>MITVKTYPELSMKYRETSCVAGIRLDRGRPHHVRLFPVPFRLLAGGSQFAKYAIVEVDVRRHSRDRRPESLRPNLDTLEVVGQVPSSNGWKQRYTYIEPLVAPSLCAIKRDQEERDTSLGIFRPAEVTDFRLAPAEPWPASKAALTDQLDLFDQDLRRLEWVPLEFRYRFRCADKQCTGHDMALKDWEAGESYRKFLRRYGEHALREKLRERWYEQMFTADRAVHCFVGNIAAHPKTFMLLGLFYPRRDVVECVQAELFSL</sequence>
<dbReference type="RefSeq" id="WP_128506778.1">
    <property type="nucleotide sequence ID" value="NZ_QUAC01000095.1"/>
</dbReference>
<dbReference type="EMBL" id="QUAC01000095">
    <property type="protein sequence ID" value="REK89984.1"/>
    <property type="molecule type" value="Genomic_DNA"/>
</dbReference>
<accession>A0A371Q5I9</accession>
<comment type="caution">
    <text evidence="1">The sequence shown here is derived from an EMBL/GenBank/DDBJ whole genome shotgun (WGS) entry which is preliminary data.</text>
</comment>
<keyword evidence="2" id="KW-1185">Reference proteome</keyword>
<evidence type="ECO:0000313" key="2">
    <source>
        <dbReference type="Proteomes" id="UP000262477"/>
    </source>
</evidence>
<dbReference type="Proteomes" id="UP000262477">
    <property type="component" value="Unassembled WGS sequence"/>
</dbReference>
<evidence type="ECO:0000313" key="1">
    <source>
        <dbReference type="EMBL" id="REK89984.1"/>
    </source>
</evidence>
<gene>
    <name evidence="1" type="ORF">DY245_12790</name>
</gene>
<reference evidence="1 2" key="1">
    <citation type="submission" date="2018-08" db="EMBL/GenBank/DDBJ databases">
        <title>Streptomyces NEAU-D10 sp. nov., a novel Actinomycete isolated from soil.</title>
        <authorList>
            <person name="Jin L."/>
        </authorList>
    </citation>
    <scope>NUCLEOTIDE SEQUENCE [LARGE SCALE GENOMIC DNA]</scope>
    <source>
        <strain evidence="1 2">NEAU-D10</strain>
    </source>
</reference>